<protein>
    <recommendedName>
        <fullName evidence="7">Phosphatidylglycerol--prolipoprotein diacylglyceryl transferase</fullName>
        <ecNumber evidence="7">2.5.1.145</ecNumber>
    </recommendedName>
</protein>
<dbReference type="GO" id="GO:0008961">
    <property type="term" value="F:phosphatidylglycerol-prolipoprotein diacylglyceryl transferase activity"/>
    <property type="evidence" value="ECO:0007669"/>
    <property type="project" value="UniProtKB-UniRule"/>
</dbReference>
<feature type="transmembrane region" description="Helical" evidence="7">
    <location>
        <begin position="96"/>
        <end position="113"/>
    </location>
</feature>
<keyword evidence="2 7" id="KW-1003">Cell membrane</keyword>
<dbReference type="PANTHER" id="PTHR30589">
    <property type="entry name" value="PROLIPOPROTEIN DIACYLGLYCERYL TRANSFERASE"/>
    <property type="match status" value="1"/>
</dbReference>
<dbReference type="RefSeq" id="WP_115434633.1">
    <property type="nucleotide sequence ID" value="NZ_CP031337.1"/>
</dbReference>
<feature type="transmembrane region" description="Helical" evidence="7">
    <location>
        <begin position="258"/>
        <end position="277"/>
    </location>
</feature>
<dbReference type="Pfam" id="PF01790">
    <property type="entry name" value="LGT"/>
    <property type="match status" value="1"/>
</dbReference>
<evidence type="ECO:0000256" key="3">
    <source>
        <dbReference type="ARBA" id="ARBA00022679"/>
    </source>
</evidence>
<evidence type="ECO:0000256" key="6">
    <source>
        <dbReference type="ARBA" id="ARBA00023136"/>
    </source>
</evidence>
<dbReference type="UniPathway" id="UPA00664"/>
<feature type="transmembrane region" description="Helical" evidence="7">
    <location>
        <begin position="120"/>
        <end position="138"/>
    </location>
</feature>
<evidence type="ECO:0000256" key="4">
    <source>
        <dbReference type="ARBA" id="ARBA00022692"/>
    </source>
</evidence>
<dbReference type="AlphaFoldDB" id="A0A345Y9V4"/>
<gene>
    <name evidence="7" type="primary">lgt</name>
    <name evidence="8" type="ORF">DWG20_15475</name>
</gene>
<comment type="function">
    <text evidence="7">Catalyzes the transfer of the diacylglyceryl group from phosphatidylglycerol to the sulfhydryl group of the N-terminal cysteine of a prolipoprotein, the first step in the formation of mature lipoproteins.</text>
</comment>
<reference evidence="8 9" key="1">
    <citation type="submission" date="2018-07" db="EMBL/GenBank/DDBJ databases">
        <title>Crenobacter cavernae sp. nov., isolated from a karst cave.</title>
        <authorList>
            <person name="Zhu H."/>
        </authorList>
    </citation>
    <scope>NUCLEOTIDE SEQUENCE [LARGE SCALE GENOMIC DNA]</scope>
    <source>
        <strain evidence="8 9">K1W11S-77</strain>
    </source>
</reference>
<comment type="pathway">
    <text evidence="7">Protein modification; lipoprotein biosynthesis (diacylglyceryl transfer).</text>
</comment>
<keyword evidence="4 7" id="KW-0812">Transmembrane</keyword>
<feature type="binding site" evidence="7">
    <location>
        <position position="139"/>
    </location>
    <ligand>
        <name>a 1,2-diacyl-sn-glycero-3-phospho-(1'-sn-glycerol)</name>
        <dbReference type="ChEBI" id="CHEBI:64716"/>
    </ligand>
</feature>
<keyword evidence="6 7" id="KW-0472">Membrane</keyword>
<proteinExistence type="inferred from homology"/>
<dbReference type="Proteomes" id="UP000254537">
    <property type="component" value="Chromosome"/>
</dbReference>
<dbReference type="KEGG" id="ccah:DWG20_15475"/>
<organism evidence="8 9">
    <name type="scientific">Crenobacter cavernae</name>
    <dbReference type="NCBI Taxonomy" id="2290923"/>
    <lineage>
        <taxon>Bacteria</taxon>
        <taxon>Pseudomonadati</taxon>
        <taxon>Pseudomonadota</taxon>
        <taxon>Betaproteobacteria</taxon>
        <taxon>Neisseriales</taxon>
        <taxon>Neisseriaceae</taxon>
        <taxon>Crenobacter</taxon>
    </lineage>
</organism>
<dbReference type="EC" id="2.5.1.145" evidence="7"/>
<keyword evidence="8" id="KW-0449">Lipoprotein</keyword>
<evidence type="ECO:0000313" key="8">
    <source>
        <dbReference type="EMBL" id="AXK40706.1"/>
    </source>
</evidence>
<keyword evidence="3 7" id="KW-0808">Transferase</keyword>
<evidence type="ECO:0000256" key="1">
    <source>
        <dbReference type="ARBA" id="ARBA00007150"/>
    </source>
</evidence>
<feature type="transmembrane region" description="Helical" evidence="7">
    <location>
        <begin position="19"/>
        <end position="36"/>
    </location>
</feature>
<evidence type="ECO:0000256" key="7">
    <source>
        <dbReference type="HAMAP-Rule" id="MF_01147"/>
    </source>
</evidence>
<comment type="subcellular location">
    <subcellularLocation>
        <location evidence="7">Cell membrane</location>
        <topology evidence="7">Multi-pass membrane protein</topology>
    </subcellularLocation>
</comment>
<dbReference type="GO" id="GO:0042158">
    <property type="term" value="P:lipoprotein biosynthetic process"/>
    <property type="evidence" value="ECO:0007669"/>
    <property type="project" value="UniProtKB-UniRule"/>
</dbReference>
<feature type="transmembrane region" description="Helical" evidence="7">
    <location>
        <begin position="56"/>
        <end position="76"/>
    </location>
</feature>
<dbReference type="OrthoDB" id="871140at2"/>
<dbReference type="GO" id="GO:0005886">
    <property type="term" value="C:plasma membrane"/>
    <property type="evidence" value="ECO:0007669"/>
    <property type="project" value="UniProtKB-SubCell"/>
</dbReference>
<comment type="similarity">
    <text evidence="1 7">Belongs to the Lgt family.</text>
</comment>
<evidence type="ECO:0000256" key="5">
    <source>
        <dbReference type="ARBA" id="ARBA00022989"/>
    </source>
</evidence>
<dbReference type="HAMAP" id="MF_01147">
    <property type="entry name" value="Lgt"/>
    <property type="match status" value="1"/>
</dbReference>
<dbReference type="EMBL" id="CP031337">
    <property type="protein sequence ID" value="AXK40706.1"/>
    <property type="molecule type" value="Genomic_DNA"/>
</dbReference>
<evidence type="ECO:0000256" key="2">
    <source>
        <dbReference type="ARBA" id="ARBA00022475"/>
    </source>
</evidence>
<dbReference type="PROSITE" id="PS01311">
    <property type="entry name" value="LGT"/>
    <property type="match status" value="1"/>
</dbReference>
<keyword evidence="5 7" id="KW-1133">Transmembrane helix</keyword>
<name>A0A345Y9V4_9NEIS</name>
<accession>A0A345Y9V4</accession>
<comment type="catalytic activity">
    <reaction evidence="7">
        <text>L-cysteinyl-[prolipoprotein] + a 1,2-diacyl-sn-glycero-3-phospho-(1'-sn-glycerol) = an S-1,2-diacyl-sn-glyceryl-L-cysteinyl-[prolipoprotein] + sn-glycerol 1-phosphate + H(+)</text>
        <dbReference type="Rhea" id="RHEA:56712"/>
        <dbReference type="Rhea" id="RHEA-COMP:14679"/>
        <dbReference type="Rhea" id="RHEA-COMP:14680"/>
        <dbReference type="ChEBI" id="CHEBI:15378"/>
        <dbReference type="ChEBI" id="CHEBI:29950"/>
        <dbReference type="ChEBI" id="CHEBI:57685"/>
        <dbReference type="ChEBI" id="CHEBI:64716"/>
        <dbReference type="ChEBI" id="CHEBI:140658"/>
        <dbReference type="EC" id="2.5.1.145"/>
    </reaction>
</comment>
<dbReference type="PANTHER" id="PTHR30589:SF0">
    <property type="entry name" value="PHOSPHATIDYLGLYCEROL--PROLIPOPROTEIN DIACYLGLYCERYL TRANSFERASE"/>
    <property type="match status" value="1"/>
</dbReference>
<dbReference type="InterPro" id="IPR001640">
    <property type="entry name" value="Lgt"/>
</dbReference>
<feature type="transmembrane region" description="Helical" evidence="7">
    <location>
        <begin position="221"/>
        <end position="238"/>
    </location>
</feature>
<dbReference type="NCBIfam" id="TIGR00544">
    <property type="entry name" value="lgt"/>
    <property type="match status" value="1"/>
</dbReference>
<sequence length="287" mass="32302">MLVHPQFDPVAVQFGPLAIHWYGLMYLVGFMAFLWLGNRRAKAGHPFMTPKLVDDFLLYGVVGVVLGGRLGEVLFYQPGYYFSHPGEILAVWNGGMSFHGGFLGVLVAVWLFARRHGRNFWEVTDFIAPLVPLGLAAGRMGNFINGELWGRPAEPSLPWAMLFPQAQRDDVAMAQQSPEWMTQLMQYGALPRHPSQLYEFLLEGIALFVILWLFSRKIRPLRQVSALFLIGYGGFRFICEYFRTPDAGIFGHSYSISMGQWLSLPMIVAGLALWVIASRSQQAARNA</sequence>
<feature type="transmembrane region" description="Helical" evidence="7">
    <location>
        <begin position="197"/>
        <end position="214"/>
    </location>
</feature>
<evidence type="ECO:0000313" key="9">
    <source>
        <dbReference type="Proteomes" id="UP000254537"/>
    </source>
</evidence>